<sequence length="307" mass="34742">MAKFSEKNYSSVNTVKDAAEKDWSLTGIFRKSIKQATVKLKSGKEFQYASRWPFKEGDVAIVGNTLLQSYIDIEQSPNSGLFGIITYAEPKLTIKRSHAVELDYVFTESATKKNITDCAKYLKSPLDFKTVQYEKFSDNYFPLSLYIRKLLAAASIIAHPKFVTADDIEAAKKYIGEKQDVSELGLLVGPPEEAGLNFTDTQINTRGKSEEYLQELGIKPDYYMGELTDLSREEYFKVIDKANIYVNKYIYMGAISIMVRGGFVNLLEAFLSAEPPIRDFNDEMIGYLEKTGNTEALDVLKTYSLQR</sequence>
<dbReference type="EMBL" id="FPBT01000036">
    <property type="protein sequence ID" value="SFU69646.1"/>
    <property type="molecule type" value="Genomic_DNA"/>
</dbReference>
<organism evidence="1 2">
    <name type="scientific">Eubacterium pyruvativorans</name>
    <dbReference type="NCBI Taxonomy" id="155865"/>
    <lineage>
        <taxon>Bacteria</taxon>
        <taxon>Bacillati</taxon>
        <taxon>Bacillota</taxon>
        <taxon>Clostridia</taxon>
        <taxon>Eubacteriales</taxon>
        <taxon>Eubacteriaceae</taxon>
        <taxon>Eubacterium</taxon>
    </lineage>
</organism>
<proteinExistence type="predicted"/>
<evidence type="ECO:0000313" key="2">
    <source>
        <dbReference type="Proteomes" id="UP000198817"/>
    </source>
</evidence>
<reference evidence="1 2" key="1">
    <citation type="submission" date="2016-10" db="EMBL/GenBank/DDBJ databases">
        <authorList>
            <person name="de Groot N.N."/>
        </authorList>
    </citation>
    <scope>NUCLEOTIDE SEQUENCE [LARGE SCALE GENOMIC DNA]</scope>
    <source>
        <strain evidence="1 2">KHGC13</strain>
    </source>
</reference>
<gene>
    <name evidence="1" type="ORF">SAMN05216508_1366</name>
</gene>
<dbReference type="AlphaFoldDB" id="A0A1I7I9Z6"/>
<protein>
    <submittedName>
        <fullName evidence="1">Uncharacterized protein</fullName>
    </submittedName>
</protein>
<dbReference type="RefSeq" id="WP_090472102.1">
    <property type="nucleotide sequence ID" value="NZ_FOWF01000037.1"/>
</dbReference>
<keyword evidence="2" id="KW-1185">Reference proteome</keyword>
<dbReference type="Proteomes" id="UP000198817">
    <property type="component" value="Unassembled WGS sequence"/>
</dbReference>
<evidence type="ECO:0000313" key="1">
    <source>
        <dbReference type="EMBL" id="SFU69646.1"/>
    </source>
</evidence>
<accession>A0A1I7I9Z6</accession>
<name>A0A1I7I9Z6_9FIRM</name>
<dbReference type="STRING" id="155865.SAMN05216515_1378"/>